<organism evidence="1">
    <name type="scientific">marine sediment metagenome</name>
    <dbReference type="NCBI Taxonomy" id="412755"/>
    <lineage>
        <taxon>unclassified sequences</taxon>
        <taxon>metagenomes</taxon>
        <taxon>ecological metagenomes</taxon>
    </lineage>
</organism>
<dbReference type="InterPro" id="IPR046681">
    <property type="entry name" value="DUF6551"/>
</dbReference>
<dbReference type="InterPro" id="IPR036086">
    <property type="entry name" value="ParB/Sulfiredoxin_sf"/>
</dbReference>
<evidence type="ECO:0000313" key="1">
    <source>
        <dbReference type="EMBL" id="KKM98904.1"/>
    </source>
</evidence>
<dbReference type="SUPFAM" id="SSF110849">
    <property type="entry name" value="ParB/Sulfiredoxin"/>
    <property type="match status" value="1"/>
</dbReference>
<dbReference type="AlphaFoldDB" id="A0A0F9LUU0"/>
<gene>
    <name evidence="1" type="ORF">LCGC14_1153140</name>
</gene>
<evidence type="ECO:0008006" key="2">
    <source>
        <dbReference type="Google" id="ProtNLM"/>
    </source>
</evidence>
<protein>
    <recommendedName>
        <fullName evidence="2">ParB/Sulfiredoxin domain-containing protein</fullName>
    </recommendedName>
</protein>
<comment type="caution">
    <text evidence="1">The sequence shown here is derived from an EMBL/GenBank/DDBJ whole genome shotgun (WGS) entry which is preliminary data.</text>
</comment>
<dbReference type="EMBL" id="LAZR01005561">
    <property type="protein sequence ID" value="KKM98904.1"/>
    <property type="molecule type" value="Genomic_DNA"/>
</dbReference>
<proteinExistence type="predicted"/>
<sequence length="282" mass="31655">MSKGENGTLEGLAEYSLTIPLQHLFRDEAYSRPVSKKRLAYLRRNWNLASVGVLTVSKRASDLFAILDGVHRKIVAEEKGIKALPCLVLEGLSLSQEAERFLDFNAPERILVTNPNDHFYARLAAQDPRAVGIIEVLRSLGLNVARSPSARSEGDVRTPNCLNAVFVSTGNGELLRNSLDLLVRAWGKGTTSFYDSAVRGMSLFLQRYSVDSGAERYCSEEILVRRMQQTTPKQMLIAAKQSKVIFPNVRDDNAYGLALWNLYNHKLRSSRLGDWSPTWRLK</sequence>
<name>A0A0F9LUU0_9ZZZZ</name>
<dbReference type="Pfam" id="PF20188">
    <property type="entry name" value="DUF6551"/>
    <property type="match status" value="1"/>
</dbReference>
<reference evidence="1" key="1">
    <citation type="journal article" date="2015" name="Nature">
        <title>Complex archaea that bridge the gap between prokaryotes and eukaryotes.</title>
        <authorList>
            <person name="Spang A."/>
            <person name="Saw J.H."/>
            <person name="Jorgensen S.L."/>
            <person name="Zaremba-Niedzwiedzka K."/>
            <person name="Martijn J."/>
            <person name="Lind A.E."/>
            <person name="van Eijk R."/>
            <person name="Schleper C."/>
            <person name="Guy L."/>
            <person name="Ettema T.J."/>
        </authorList>
    </citation>
    <scope>NUCLEOTIDE SEQUENCE</scope>
</reference>
<accession>A0A0F9LUU0</accession>